<reference evidence="2" key="1">
    <citation type="submission" date="2016-10" db="EMBL/GenBank/DDBJ databases">
        <authorList>
            <person name="Varghese N."/>
            <person name="Submissions S."/>
        </authorList>
    </citation>
    <scope>NUCLEOTIDE SEQUENCE [LARGE SCALE GENOMIC DNA]</scope>
    <source>
        <strain evidence="2">DSM 23920</strain>
    </source>
</reference>
<evidence type="ECO:0000313" key="1">
    <source>
        <dbReference type="EMBL" id="SEA55384.1"/>
    </source>
</evidence>
<evidence type="ECO:0000313" key="2">
    <source>
        <dbReference type="Proteomes" id="UP000199656"/>
    </source>
</evidence>
<organism evidence="1 2">
    <name type="scientific">Chitinophaga terrae</name>
    <name type="common">ex Kim and Jung 2007</name>
    <dbReference type="NCBI Taxonomy" id="408074"/>
    <lineage>
        <taxon>Bacteria</taxon>
        <taxon>Pseudomonadati</taxon>
        <taxon>Bacteroidota</taxon>
        <taxon>Chitinophagia</taxon>
        <taxon>Chitinophagales</taxon>
        <taxon>Chitinophagaceae</taxon>
        <taxon>Chitinophaga</taxon>
    </lineage>
</organism>
<proteinExistence type="predicted"/>
<dbReference type="STRING" id="408074.SAMN05660909_02457"/>
<gene>
    <name evidence="1" type="ORF">SAMN05660909_02457</name>
</gene>
<name>A0A1H4C4V7_9BACT</name>
<protein>
    <submittedName>
        <fullName evidence="1">Uncharacterized protein</fullName>
    </submittedName>
</protein>
<keyword evidence="2" id="KW-1185">Reference proteome</keyword>
<dbReference type="Proteomes" id="UP000199656">
    <property type="component" value="Unassembled WGS sequence"/>
</dbReference>
<sequence>MYFCQLKEPFRIISMKHLVRITFVIGILLLSAFAGKAQVQEYTPPVLPDFSASIKTGKIQLDWISGFTQVKEIGIQRSLDSVLNFNTIGYASYPTQTRNAYLDNRPLPGNNYYRLFILFTNGRYMYSKTVLALSDSTIRADMKLQYADIKDAARGLRGKEQENKEPDRVSWHPSNYIYTTADGNVNIKLPDAAQKHYSVKFFESNGQFLFEIEHVKGPSLVLEKAIFLHAGWFNFEIYENGTTLKEKWSLFIPLNYKM</sequence>
<dbReference type="AlphaFoldDB" id="A0A1H4C4V7"/>
<dbReference type="EMBL" id="FNRL01000009">
    <property type="protein sequence ID" value="SEA55384.1"/>
    <property type="molecule type" value="Genomic_DNA"/>
</dbReference>
<accession>A0A1H4C4V7</accession>